<dbReference type="PANTHER" id="PTHR13593">
    <property type="match status" value="1"/>
</dbReference>
<dbReference type="EMBL" id="KZ613803">
    <property type="protein sequence ID" value="PMD59946.1"/>
    <property type="molecule type" value="Genomic_DNA"/>
</dbReference>
<dbReference type="InParanoid" id="A0A2J6TA92"/>
<keyword evidence="2" id="KW-1185">Reference proteome</keyword>
<dbReference type="InterPro" id="IPR017946">
    <property type="entry name" value="PLC-like_Pdiesterase_TIM-brl"/>
</dbReference>
<name>A0A2J6TA92_9HELO</name>
<dbReference type="GO" id="GO:0006629">
    <property type="term" value="P:lipid metabolic process"/>
    <property type="evidence" value="ECO:0007669"/>
    <property type="project" value="InterPro"/>
</dbReference>
<dbReference type="Proteomes" id="UP000235371">
    <property type="component" value="Unassembled WGS sequence"/>
</dbReference>
<dbReference type="PANTHER" id="PTHR13593:SF143">
    <property type="entry name" value="PHOSPHATIDYLINOSITOL-SPECIFIC PHOSPHOLIPASE C X DOMAIN-CONTAINING PROTEIN"/>
    <property type="match status" value="1"/>
</dbReference>
<proteinExistence type="predicted"/>
<dbReference type="AlphaFoldDB" id="A0A2J6TA92"/>
<reference evidence="1 2" key="1">
    <citation type="submission" date="2016-04" db="EMBL/GenBank/DDBJ databases">
        <title>A degradative enzymes factory behind the ericoid mycorrhizal symbiosis.</title>
        <authorList>
            <consortium name="DOE Joint Genome Institute"/>
            <person name="Martino E."/>
            <person name="Morin E."/>
            <person name="Grelet G."/>
            <person name="Kuo A."/>
            <person name="Kohler A."/>
            <person name="Daghino S."/>
            <person name="Barry K."/>
            <person name="Choi C."/>
            <person name="Cichocki N."/>
            <person name="Clum A."/>
            <person name="Copeland A."/>
            <person name="Hainaut M."/>
            <person name="Haridas S."/>
            <person name="Labutti K."/>
            <person name="Lindquist E."/>
            <person name="Lipzen A."/>
            <person name="Khouja H.-R."/>
            <person name="Murat C."/>
            <person name="Ohm R."/>
            <person name="Olson A."/>
            <person name="Spatafora J."/>
            <person name="Veneault-Fourrey C."/>
            <person name="Henrissat B."/>
            <person name="Grigoriev I."/>
            <person name="Martin F."/>
            <person name="Perotto S."/>
        </authorList>
    </citation>
    <scope>NUCLEOTIDE SEQUENCE [LARGE SCALE GENOMIC DNA]</scope>
    <source>
        <strain evidence="1 2">E</strain>
    </source>
</reference>
<dbReference type="GO" id="GO:0008081">
    <property type="term" value="F:phosphoric diester hydrolase activity"/>
    <property type="evidence" value="ECO:0007669"/>
    <property type="project" value="InterPro"/>
</dbReference>
<accession>A0A2J6TA92</accession>
<sequence>MGIGSYILLINATPWPFQLAGQHSYQMNTWDFPAVVESGSARVYMEDQGGVTEGDDGAEALYAINNDSDFEFEILYRSDYGVGTGPLLVSYNESFHTISSLTGATLTLDWTHNQDAPFILASSDTDLSSATFVGTNPAEAWMQASYDRIECLTLRELAMPGSHDSGMSQFNGGRGGASPTNVQTQTLDIGGQLRAGARYFDVRPVIAGGHWATGHYSWGKILGWLGGNGQSITSIIEQVNNFTASNNELIILDLSHGLDTDNFDGDMNNHLTQENWNDLMTVLLQLNHRLNGFDSSGDLSVMPISDFIETGPAVVVIVRDKVKGGGNVDLSTVAQAGFFQDSALPIYNNYTDTDQLDVMTNDQLQKMLENRQDPESEMFLLSWTLTQATRDILNPAFASILDLAATAKVALWAPLWNRMSSQQYPNVLMVDAFQGNGDVTAMALAINYHFAKICPVLVGPSSFAQVILSIGGFS</sequence>
<organism evidence="1 2">
    <name type="scientific">Hyaloscypha bicolor E</name>
    <dbReference type="NCBI Taxonomy" id="1095630"/>
    <lineage>
        <taxon>Eukaryota</taxon>
        <taxon>Fungi</taxon>
        <taxon>Dikarya</taxon>
        <taxon>Ascomycota</taxon>
        <taxon>Pezizomycotina</taxon>
        <taxon>Leotiomycetes</taxon>
        <taxon>Helotiales</taxon>
        <taxon>Hyaloscyphaceae</taxon>
        <taxon>Hyaloscypha</taxon>
        <taxon>Hyaloscypha bicolor</taxon>
    </lineage>
</organism>
<evidence type="ECO:0000313" key="1">
    <source>
        <dbReference type="EMBL" id="PMD59946.1"/>
    </source>
</evidence>
<dbReference type="SUPFAM" id="SSF51695">
    <property type="entry name" value="PLC-like phosphodiesterases"/>
    <property type="match status" value="1"/>
</dbReference>
<dbReference type="RefSeq" id="XP_024736850.1">
    <property type="nucleotide sequence ID" value="XM_024888571.1"/>
</dbReference>
<dbReference type="OrthoDB" id="1046782at2759"/>
<dbReference type="InterPro" id="IPR051057">
    <property type="entry name" value="PI-PLC_domain"/>
</dbReference>
<dbReference type="Gene3D" id="3.20.20.190">
    <property type="entry name" value="Phosphatidylinositol (PI) phosphodiesterase"/>
    <property type="match status" value="1"/>
</dbReference>
<protein>
    <submittedName>
        <fullName evidence="1">PLC-like phosphodiesterase</fullName>
    </submittedName>
</protein>
<evidence type="ECO:0000313" key="2">
    <source>
        <dbReference type="Proteomes" id="UP000235371"/>
    </source>
</evidence>
<gene>
    <name evidence="1" type="ORF">K444DRAFT_722847</name>
</gene>
<dbReference type="GeneID" id="36596647"/>